<dbReference type="EMBL" id="CP002048">
    <property type="protein sequence ID" value="ADI01564.1"/>
    <property type="molecule type" value="Genomic_DNA"/>
</dbReference>
<keyword evidence="5 9" id="KW-0028">Amino-acid biosynthesis</keyword>
<comment type="similarity">
    <text evidence="9">Belongs to the TrpF family.</text>
</comment>
<evidence type="ECO:0000256" key="2">
    <source>
        <dbReference type="ARBA" id="ARBA00004664"/>
    </source>
</evidence>
<dbReference type="PANTHER" id="PTHR42894:SF1">
    <property type="entry name" value="N-(5'-PHOSPHORIBOSYL)ANTHRANILATE ISOMERASE"/>
    <property type="match status" value="1"/>
</dbReference>
<dbReference type="EC" id="5.3.1.24" evidence="3 9"/>
<reference evidence="12" key="1">
    <citation type="journal article" date="2010" name="Stand. Genomic Sci.">
        <title>Complete genome sequence of Syntrophothermus lipocalidus type strain (TGB-C1T).</title>
        <authorList>
            <consortium name="US DOE Joint Genome Institute (JGI-PGF)"/>
            <person name="Djao O."/>
            <person name="Zhang X."/>
            <person name="Lucas S."/>
            <person name="Lapidus A."/>
            <person name="Glavina Del Rio T."/>
            <person name="Nolan M."/>
            <person name="Tice H."/>
            <person name="Cheng J."/>
            <person name="Han C."/>
            <person name="Tapia R."/>
            <person name="Goodwin L."/>
            <person name="Pitluck S."/>
            <person name="Liolios K."/>
            <person name="Ivanova N."/>
            <person name="Mavromatis K."/>
            <person name="Mikhailova N."/>
            <person name="Ovchinnikova G."/>
            <person name="Pati A."/>
            <person name="Brambilla E."/>
            <person name="Chen A."/>
            <person name="Palaniappan K."/>
            <person name="Land M."/>
            <person name="Hauser L."/>
            <person name="Chang Y."/>
            <person name="Jeffries C."/>
            <person name="Rohde M."/>
            <person name="Sikorski J."/>
            <person name="Spring S."/>
            <person name="Goker M."/>
            <person name="Detter J."/>
            <person name="Woyke T."/>
            <person name="Bristow J."/>
            <person name="Eisen J."/>
            <person name="Markowitz V."/>
            <person name="Hugenholtz P."/>
            <person name="Kyrpides N."/>
            <person name="Klenk H."/>
        </authorList>
    </citation>
    <scope>NUCLEOTIDE SEQUENCE [LARGE SCALE GENOMIC DNA]</scope>
    <source>
        <strain evidence="12">DSM 12680 / TGB-C1</strain>
    </source>
</reference>
<evidence type="ECO:0000256" key="9">
    <source>
        <dbReference type="HAMAP-Rule" id="MF_00135"/>
    </source>
</evidence>
<organism evidence="11 12">
    <name type="scientific">Syntrophothermus lipocalidus (strain DSM 12680 / TGB-C1)</name>
    <dbReference type="NCBI Taxonomy" id="643648"/>
    <lineage>
        <taxon>Bacteria</taxon>
        <taxon>Bacillati</taxon>
        <taxon>Bacillota</taxon>
        <taxon>Clostridia</taxon>
        <taxon>Eubacteriales</taxon>
        <taxon>Syntrophomonadaceae</taxon>
        <taxon>Syntrophothermus</taxon>
    </lineage>
</organism>
<feature type="domain" description="N-(5'phosphoribosyl) anthranilate isomerase (PRAI)" evidence="10">
    <location>
        <begin position="120"/>
        <end position="228"/>
    </location>
</feature>
<evidence type="ECO:0000256" key="8">
    <source>
        <dbReference type="ARBA" id="ARBA00023235"/>
    </source>
</evidence>
<evidence type="ECO:0000256" key="4">
    <source>
        <dbReference type="ARBA" id="ARBA00022272"/>
    </source>
</evidence>
<comment type="pathway">
    <text evidence="2 9">Amino-acid biosynthesis; L-tryptophan biosynthesis; L-tryptophan from chorismate: step 3/5.</text>
</comment>
<gene>
    <name evidence="9" type="primary">trpF</name>
    <name evidence="11" type="ordered locus">Slip_0784</name>
</gene>
<evidence type="ECO:0000313" key="12">
    <source>
        <dbReference type="Proteomes" id="UP000000378"/>
    </source>
</evidence>
<keyword evidence="12" id="KW-1185">Reference proteome</keyword>
<dbReference type="GO" id="GO:0000162">
    <property type="term" value="P:L-tryptophan biosynthetic process"/>
    <property type="evidence" value="ECO:0007669"/>
    <property type="project" value="UniProtKB-UniRule"/>
</dbReference>
<dbReference type="Pfam" id="PF00697">
    <property type="entry name" value="PRAI"/>
    <property type="match status" value="1"/>
</dbReference>
<keyword evidence="7 9" id="KW-0057">Aromatic amino acid biosynthesis</keyword>
<dbReference type="RefSeq" id="WP_013174966.1">
    <property type="nucleotide sequence ID" value="NC_014220.1"/>
</dbReference>
<dbReference type="HAMAP" id="MF_00135">
    <property type="entry name" value="PRAI"/>
    <property type="match status" value="1"/>
</dbReference>
<comment type="catalytic activity">
    <reaction evidence="1 9">
        <text>N-(5-phospho-beta-D-ribosyl)anthranilate = 1-(2-carboxyphenylamino)-1-deoxy-D-ribulose 5-phosphate</text>
        <dbReference type="Rhea" id="RHEA:21540"/>
        <dbReference type="ChEBI" id="CHEBI:18277"/>
        <dbReference type="ChEBI" id="CHEBI:58613"/>
        <dbReference type="EC" id="5.3.1.24"/>
    </reaction>
</comment>
<dbReference type="KEGG" id="slp:Slip_0784"/>
<dbReference type="AlphaFoldDB" id="D7CLH9"/>
<evidence type="ECO:0000259" key="10">
    <source>
        <dbReference type="Pfam" id="PF00697"/>
    </source>
</evidence>
<dbReference type="InterPro" id="IPR044643">
    <property type="entry name" value="TrpF_fam"/>
</dbReference>
<dbReference type="HOGENOM" id="CLU_076364_2_1_9"/>
<name>D7CLH9_SYNLT</name>
<dbReference type="eggNOG" id="COG0135">
    <property type="taxonomic scope" value="Bacteria"/>
</dbReference>
<keyword evidence="6 9" id="KW-0822">Tryptophan biosynthesis</keyword>
<evidence type="ECO:0000256" key="1">
    <source>
        <dbReference type="ARBA" id="ARBA00001164"/>
    </source>
</evidence>
<dbReference type="PANTHER" id="PTHR42894">
    <property type="entry name" value="N-(5'-PHOSPHORIBOSYL)ANTHRANILATE ISOMERASE"/>
    <property type="match status" value="1"/>
</dbReference>
<dbReference type="Proteomes" id="UP000000378">
    <property type="component" value="Chromosome"/>
</dbReference>
<evidence type="ECO:0000256" key="6">
    <source>
        <dbReference type="ARBA" id="ARBA00022822"/>
    </source>
</evidence>
<dbReference type="InterPro" id="IPR011060">
    <property type="entry name" value="RibuloseP-bd_barrel"/>
</dbReference>
<evidence type="ECO:0000256" key="3">
    <source>
        <dbReference type="ARBA" id="ARBA00012572"/>
    </source>
</evidence>
<keyword evidence="8 9" id="KW-0413">Isomerase</keyword>
<dbReference type="UniPathway" id="UPA00035">
    <property type="reaction ID" value="UER00042"/>
</dbReference>
<reference evidence="11 12" key="2">
    <citation type="journal article" date="2010" name="Stand. Genomic Sci.">
        <title>Complete genome sequence of Syntrophothermus lipocalidus type strain (TGB-C1).</title>
        <authorList>
            <person name="Djao O.D."/>
            <person name="Zhang X."/>
            <person name="Lucas S."/>
            <person name="Lapidus A."/>
            <person name="Del Rio T.G."/>
            <person name="Nolan M."/>
            <person name="Tice H."/>
            <person name="Cheng J.F."/>
            <person name="Han C."/>
            <person name="Tapia R."/>
            <person name="Goodwin L."/>
            <person name="Pitluck S."/>
            <person name="Liolios K."/>
            <person name="Ivanova N."/>
            <person name="Mavromatis K."/>
            <person name="Mikhailova N."/>
            <person name="Ovchinnikova G."/>
            <person name="Pati A."/>
            <person name="Brambilla E."/>
            <person name="Chen A."/>
            <person name="Palaniappan K."/>
            <person name="Land M."/>
            <person name="Hauser L."/>
            <person name="Chang Y.J."/>
            <person name="Jeffries C.D."/>
            <person name="Rohde M."/>
            <person name="Sikorski J."/>
            <person name="Spring S."/>
            <person name="Goker M."/>
            <person name="Detter J.C."/>
            <person name="Woyke T."/>
            <person name="Bristow J."/>
            <person name="Eisen J.A."/>
            <person name="Markowitz V."/>
            <person name="Hugenholtz P."/>
            <person name="Kyrpides N.C."/>
            <person name="Klenk H.P."/>
        </authorList>
    </citation>
    <scope>NUCLEOTIDE SEQUENCE [LARGE SCALE GENOMIC DNA]</scope>
    <source>
        <strain evidence="12">DSM 12680 / TGB-C1</strain>
    </source>
</reference>
<protein>
    <recommendedName>
        <fullName evidence="4 9">N-(5'-phosphoribosyl)anthranilate isomerase</fullName>
        <shortName evidence="9">PRAI</shortName>
        <ecNumber evidence="3 9">5.3.1.24</ecNumber>
    </recommendedName>
</protein>
<dbReference type="OrthoDB" id="9786954at2"/>
<evidence type="ECO:0000256" key="7">
    <source>
        <dbReference type="ARBA" id="ARBA00023141"/>
    </source>
</evidence>
<dbReference type="InterPro" id="IPR013785">
    <property type="entry name" value="Aldolase_TIM"/>
</dbReference>
<dbReference type="InterPro" id="IPR001240">
    <property type="entry name" value="PRAI_dom"/>
</dbReference>
<dbReference type="CDD" id="cd00405">
    <property type="entry name" value="PRAI"/>
    <property type="match status" value="1"/>
</dbReference>
<sequence>MKGGCKVKICGITSVGDRNTVADLGADFFGVIFDVSFSPRSQTLDSAINLLTDPPIPGIVLVYDPDWKDLNRLLQGCRPYGIQFLSPAPQARLASLKKDFPELALWQSLHLPEAHGAHHEVQISARFGLASLLAKINELRSQGIDLVVLDTVAVIAGRTRYGGTGRVSDWSLVRNLVTQAPLPIYLAGGINPGNVREALSTVNPAGIDLCSGVESSIGYKDPLKVRDLLIQVRQWEEAELHKA</sequence>
<proteinExistence type="inferred from homology"/>
<accession>D7CLH9</accession>
<dbReference type="GO" id="GO:0004640">
    <property type="term" value="F:phosphoribosylanthranilate isomerase activity"/>
    <property type="evidence" value="ECO:0007669"/>
    <property type="project" value="UniProtKB-UniRule"/>
</dbReference>
<evidence type="ECO:0000256" key="5">
    <source>
        <dbReference type="ARBA" id="ARBA00022605"/>
    </source>
</evidence>
<dbReference type="STRING" id="643648.Slip_0784"/>
<evidence type="ECO:0000313" key="11">
    <source>
        <dbReference type="EMBL" id="ADI01564.1"/>
    </source>
</evidence>
<dbReference type="Gene3D" id="3.20.20.70">
    <property type="entry name" value="Aldolase class I"/>
    <property type="match status" value="1"/>
</dbReference>
<dbReference type="SUPFAM" id="SSF51366">
    <property type="entry name" value="Ribulose-phoshate binding barrel"/>
    <property type="match status" value="1"/>
</dbReference>